<evidence type="ECO:0000313" key="1">
    <source>
        <dbReference type="EMBL" id="OHE98065.1"/>
    </source>
</evidence>
<name>A0A1G4B9R4_9PEZI</name>
<organism evidence="1 2">
    <name type="scientific">Colletotrichum orchidophilum</name>
    <dbReference type="NCBI Taxonomy" id="1209926"/>
    <lineage>
        <taxon>Eukaryota</taxon>
        <taxon>Fungi</taxon>
        <taxon>Dikarya</taxon>
        <taxon>Ascomycota</taxon>
        <taxon>Pezizomycotina</taxon>
        <taxon>Sordariomycetes</taxon>
        <taxon>Hypocreomycetidae</taxon>
        <taxon>Glomerellales</taxon>
        <taxon>Glomerellaceae</taxon>
        <taxon>Colletotrichum</taxon>
    </lineage>
</organism>
<protein>
    <submittedName>
        <fullName evidence="1">Uncharacterized protein</fullName>
    </submittedName>
</protein>
<gene>
    <name evidence="1" type="ORF">CORC01_06579</name>
</gene>
<dbReference type="Proteomes" id="UP000176998">
    <property type="component" value="Unassembled WGS sequence"/>
</dbReference>
<accession>A0A1G4B9R4</accession>
<keyword evidence="2" id="KW-1185">Reference proteome</keyword>
<proteinExistence type="predicted"/>
<reference evidence="1 2" key="1">
    <citation type="submission" date="2016-09" db="EMBL/GenBank/DDBJ databases">
        <authorList>
            <person name="Capua I."/>
            <person name="De Benedictis P."/>
            <person name="Joannis T."/>
            <person name="Lombin L.H."/>
            <person name="Cattoli G."/>
        </authorList>
    </citation>
    <scope>NUCLEOTIDE SEQUENCE [LARGE SCALE GENOMIC DNA]</scope>
    <source>
        <strain evidence="1 2">IMI 309357</strain>
    </source>
</reference>
<dbReference type="EMBL" id="MJBS01000050">
    <property type="protein sequence ID" value="OHE98065.1"/>
    <property type="molecule type" value="Genomic_DNA"/>
</dbReference>
<sequence>MFFIIAAAHGHANYLPDHLSADELYMVLRLMDKYVVKLILAHWLQKWISQCPDHLSLCQDVAWLIGHEKILTDHVKADCEIACINERGDLTNQLSLTPCYYATIEGFDQEEFIKRTRRLFISQLISYLNSTLNTSQVHTSRGWNLCETHDKDCHAMIVGSLIEACDDANITHFVSSLMLIRETQLSGEPQFLGTVKELVDTIETISKSVVSTHGSNPFYNIDELTRNV</sequence>
<dbReference type="RefSeq" id="XP_022475217.1">
    <property type="nucleotide sequence ID" value="XM_022618219.1"/>
</dbReference>
<dbReference type="AlphaFoldDB" id="A0A1G4B9R4"/>
<dbReference type="OrthoDB" id="5275938at2759"/>
<dbReference type="GeneID" id="34559729"/>
<comment type="caution">
    <text evidence="1">The sequence shown here is derived from an EMBL/GenBank/DDBJ whole genome shotgun (WGS) entry which is preliminary data.</text>
</comment>
<evidence type="ECO:0000313" key="2">
    <source>
        <dbReference type="Proteomes" id="UP000176998"/>
    </source>
</evidence>